<organism evidence="2 3">
    <name type="scientific">Knufia fluminis</name>
    <dbReference type="NCBI Taxonomy" id="191047"/>
    <lineage>
        <taxon>Eukaryota</taxon>
        <taxon>Fungi</taxon>
        <taxon>Dikarya</taxon>
        <taxon>Ascomycota</taxon>
        <taxon>Pezizomycotina</taxon>
        <taxon>Eurotiomycetes</taxon>
        <taxon>Chaetothyriomycetidae</taxon>
        <taxon>Chaetothyriales</taxon>
        <taxon>Trichomeriaceae</taxon>
        <taxon>Knufia</taxon>
    </lineage>
</organism>
<reference evidence="2 3" key="1">
    <citation type="submission" date="2022-12" db="EMBL/GenBank/DDBJ databases">
        <title>Genomic features and morphological characterization of a novel Knufia sp. strain isolated from spacecraft assembly facility.</title>
        <authorList>
            <person name="Teixeira M."/>
            <person name="Chander A.M."/>
            <person name="Stajich J.E."/>
            <person name="Venkateswaran K."/>
        </authorList>
    </citation>
    <scope>NUCLEOTIDE SEQUENCE [LARGE SCALE GENOMIC DNA]</scope>
    <source>
        <strain evidence="2 3">FJI-L2-BK-P2</strain>
    </source>
</reference>
<evidence type="ECO:0000256" key="1">
    <source>
        <dbReference type="SAM" id="MobiDB-lite"/>
    </source>
</evidence>
<feature type="compositionally biased region" description="Polar residues" evidence="1">
    <location>
        <begin position="1"/>
        <end position="19"/>
    </location>
</feature>
<feature type="compositionally biased region" description="Low complexity" evidence="1">
    <location>
        <begin position="20"/>
        <end position="35"/>
    </location>
</feature>
<dbReference type="InterPro" id="IPR051678">
    <property type="entry name" value="AGP_Transferase"/>
</dbReference>
<dbReference type="AlphaFoldDB" id="A0AAN8EB91"/>
<comment type="caution">
    <text evidence="2">The sequence shown here is derived from an EMBL/GenBank/DDBJ whole genome shotgun (WGS) entry which is preliminary data.</text>
</comment>
<evidence type="ECO:0000313" key="3">
    <source>
        <dbReference type="Proteomes" id="UP001316803"/>
    </source>
</evidence>
<dbReference type="PANTHER" id="PTHR21310">
    <property type="entry name" value="AMINOGLYCOSIDE PHOSPHOTRANSFERASE-RELATED-RELATED"/>
    <property type="match status" value="1"/>
</dbReference>
<gene>
    <name evidence="2" type="ORF">OHC33_007637</name>
</gene>
<evidence type="ECO:0000313" key="2">
    <source>
        <dbReference type="EMBL" id="KAK5951219.1"/>
    </source>
</evidence>
<accession>A0AAN8EB91</accession>
<dbReference type="PANTHER" id="PTHR21310:SF15">
    <property type="entry name" value="AMINOGLYCOSIDE PHOSPHOTRANSFERASE DOMAIN-CONTAINING PROTEIN"/>
    <property type="match status" value="1"/>
</dbReference>
<sequence>MEDVNSPGSMRSQMSSAAISESTSHTSPTSSPPMSFRKPEANEQSLPVTIQIPRRTPQMAQKMARASGNGDWTYMFYRDCTLSFGDHSKWKLFKRIGDEESIEMNDGAAVAAALYHCARIENSNIVQRGIMKIYTQIKGMPLEMPPVQVKKEIAALKHLRTVKTDADTPAPRMIVYKSMQQPGHTWVPGGFVVFIVMEKMPGIPLSWHKYDALQEEEREKVRLAFRAMLINLWDAGVDPWERGLDKLRWDKVAKKCYIGYKELQMLLLDLKQNVSTTALDAPRTAERPAQSARNKEQAVAQKLWSMAQETGKWVGILYFKKAIKFEDGSRCIPVERFCDERLDRDPDGAVIARAVYKCIKVESAKIVQKGVMKVYLQIDGQPEQCPVWVLEEITALRKLALARTQSEDRIPAPGLIVTKTEQQPRWKYVHGGFAVFIVMDGMPGETLDPTTFHQQPVHLQQQVQQAFKKSLQRIWAAGVCPIDQGLRNLLWHKEEGKCYIVDMEEAESIDGAFSAPFHDGLEFRSWGFERYPEEVRPE</sequence>
<proteinExistence type="predicted"/>
<protein>
    <submittedName>
        <fullName evidence="2">Uncharacterized protein</fullName>
    </submittedName>
</protein>
<feature type="region of interest" description="Disordered" evidence="1">
    <location>
        <begin position="1"/>
        <end position="48"/>
    </location>
</feature>
<dbReference type="EMBL" id="JAKLMC020000021">
    <property type="protein sequence ID" value="KAK5951219.1"/>
    <property type="molecule type" value="Genomic_DNA"/>
</dbReference>
<keyword evidence="3" id="KW-1185">Reference proteome</keyword>
<name>A0AAN8EB91_9EURO</name>
<dbReference type="Proteomes" id="UP001316803">
    <property type="component" value="Unassembled WGS sequence"/>
</dbReference>